<dbReference type="GO" id="GO:0000179">
    <property type="term" value="F:rRNA (adenine-N6,N6-)-dimethyltransferase activity"/>
    <property type="evidence" value="ECO:0007669"/>
    <property type="project" value="UniProtKB-UniRule"/>
</dbReference>
<dbReference type="InterPro" id="IPR029063">
    <property type="entry name" value="SAM-dependent_MTases_sf"/>
</dbReference>
<evidence type="ECO:0000256" key="2">
    <source>
        <dbReference type="ARBA" id="ARBA00022679"/>
    </source>
</evidence>
<dbReference type="GO" id="GO:0003723">
    <property type="term" value="F:RNA binding"/>
    <property type="evidence" value="ECO:0007669"/>
    <property type="project" value="UniProtKB-UniRule"/>
</dbReference>
<dbReference type="EMBL" id="AP023354">
    <property type="protein sequence ID" value="BCJ32487.1"/>
    <property type="molecule type" value="Genomic_DNA"/>
</dbReference>
<evidence type="ECO:0000259" key="6">
    <source>
        <dbReference type="SMART" id="SM00650"/>
    </source>
</evidence>
<dbReference type="KEGG" id="aser:Asera_65950"/>
<evidence type="ECO:0000256" key="4">
    <source>
        <dbReference type="ARBA" id="ARBA00022884"/>
    </source>
</evidence>
<organism evidence="7 8">
    <name type="scientific">Actinocatenispora sera</name>
    <dbReference type="NCBI Taxonomy" id="390989"/>
    <lineage>
        <taxon>Bacteria</taxon>
        <taxon>Bacillati</taxon>
        <taxon>Actinomycetota</taxon>
        <taxon>Actinomycetes</taxon>
        <taxon>Micromonosporales</taxon>
        <taxon>Micromonosporaceae</taxon>
        <taxon>Actinocatenispora</taxon>
    </lineage>
</organism>
<feature type="binding site" evidence="5">
    <location>
        <position position="45"/>
    </location>
    <ligand>
        <name>S-adenosyl-L-methionine</name>
        <dbReference type="ChEBI" id="CHEBI:59789"/>
    </ligand>
</feature>
<dbReference type="InterPro" id="IPR020598">
    <property type="entry name" value="rRNA_Ade_methylase_Trfase_N"/>
</dbReference>
<accession>A0A810LB40</accession>
<keyword evidence="2 5" id="KW-0808">Transferase</keyword>
<dbReference type="Proteomes" id="UP000680750">
    <property type="component" value="Chromosome"/>
</dbReference>
<evidence type="ECO:0000256" key="5">
    <source>
        <dbReference type="PROSITE-ProRule" id="PRU01026"/>
    </source>
</evidence>
<dbReference type="SUPFAM" id="SSF53335">
    <property type="entry name" value="S-adenosyl-L-methionine-dependent methyltransferases"/>
    <property type="match status" value="1"/>
</dbReference>
<dbReference type="Gene3D" id="3.40.50.150">
    <property type="entry name" value="Vaccinia Virus protein VP39"/>
    <property type="match status" value="1"/>
</dbReference>
<feature type="binding site" evidence="5">
    <location>
        <position position="43"/>
    </location>
    <ligand>
        <name>S-adenosyl-L-methionine</name>
        <dbReference type="ChEBI" id="CHEBI:59789"/>
    </ligand>
</feature>
<name>A0A810LB40_9ACTN</name>
<dbReference type="PROSITE" id="PS51689">
    <property type="entry name" value="SAM_RNA_A_N6_MT"/>
    <property type="match status" value="1"/>
</dbReference>
<feature type="binding site" evidence="5">
    <location>
        <position position="91"/>
    </location>
    <ligand>
        <name>S-adenosyl-L-methionine</name>
        <dbReference type="ChEBI" id="CHEBI:59789"/>
    </ligand>
</feature>
<gene>
    <name evidence="7" type="ORF">Asera_65950</name>
</gene>
<dbReference type="PANTHER" id="PTHR11727">
    <property type="entry name" value="DIMETHYLADENOSINE TRANSFERASE"/>
    <property type="match status" value="1"/>
</dbReference>
<protein>
    <recommendedName>
        <fullName evidence="6">Ribosomal RNA adenine methylase transferase N-terminal domain-containing protein</fullName>
    </recommendedName>
</protein>
<dbReference type="PROSITE" id="PS01131">
    <property type="entry name" value="RRNA_A_DIMETH"/>
    <property type="match status" value="1"/>
</dbReference>
<keyword evidence="1 5" id="KW-0489">Methyltransferase</keyword>
<evidence type="ECO:0000313" key="8">
    <source>
        <dbReference type="Proteomes" id="UP000680750"/>
    </source>
</evidence>
<dbReference type="SMART" id="SM00650">
    <property type="entry name" value="rADc"/>
    <property type="match status" value="1"/>
</dbReference>
<proteinExistence type="inferred from homology"/>
<evidence type="ECO:0000256" key="1">
    <source>
        <dbReference type="ARBA" id="ARBA00022603"/>
    </source>
</evidence>
<feature type="domain" description="Ribosomal RNA adenine methylase transferase N-terminal" evidence="6">
    <location>
        <begin position="50"/>
        <end position="214"/>
    </location>
</feature>
<feature type="binding site" evidence="5">
    <location>
        <position position="115"/>
    </location>
    <ligand>
        <name>S-adenosyl-L-methionine</name>
        <dbReference type="ChEBI" id="CHEBI:59789"/>
    </ligand>
</feature>
<keyword evidence="8" id="KW-1185">Reference proteome</keyword>
<feature type="binding site" evidence="5">
    <location>
        <position position="70"/>
    </location>
    <ligand>
        <name>S-adenosyl-L-methionine</name>
        <dbReference type="ChEBI" id="CHEBI:59789"/>
    </ligand>
</feature>
<comment type="similarity">
    <text evidence="5">Belongs to the class I-like SAM-binding methyltransferase superfamily. rRNA adenine N(6)-methyltransferase family.</text>
</comment>
<dbReference type="InterPro" id="IPR020596">
    <property type="entry name" value="rRNA_Ade_Mease_Trfase_CS"/>
</dbReference>
<evidence type="ECO:0000256" key="3">
    <source>
        <dbReference type="ARBA" id="ARBA00022691"/>
    </source>
</evidence>
<dbReference type="Pfam" id="PF00398">
    <property type="entry name" value="RrnaAD"/>
    <property type="match status" value="1"/>
</dbReference>
<dbReference type="AlphaFoldDB" id="A0A810LB40"/>
<reference evidence="7" key="1">
    <citation type="submission" date="2020-08" db="EMBL/GenBank/DDBJ databases">
        <title>Whole genome shotgun sequence of Actinocatenispora sera NBRC 101916.</title>
        <authorList>
            <person name="Komaki H."/>
            <person name="Tamura T."/>
        </authorList>
    </citation>
    <scope>NUCLEOTIDE SEQUENCE</scope>
    <source>
        <strain evidence="7">NBRC 101916</strain>
    </source>
</reference>
<evidence type="ECO:0000313" key="7">
    <source>
        <dbReference type="EMBL" id="BCJ32487.1"/>
    </source>
</evidence>
<feature type="binding site" evidence="5">
    <location>
        <position position="131"/>
    </location>
    <ligand>
        <name>S-adenosyl-L-methionine</name>
        <dbReference type="ChEBI" id="CHEBI:59789"/>
    </ligand>
</feature>
<sequence>MRGRPLLPFLRIAGWLPPWLAPGTLIPGVPAMRAPASNPSGVHFLRDRTVIAGLLRSARPRGGDLVLELGAGPGVLTAALAGTGARIVAVERDAAFAARLRRRFAQRPVTVVEDDLRRVRLPRRLFAVVANLPFATGTAVLRRLLGGRDVPLRGADLLVEWGFARRLTRPVPRDAETAWWAARYELRIARRVPATAFAPAPRVAAAHLVVRPRQLDRRALPVLRALLTDAYRRPAAPLTAVLAAHVPAARAHRLARSTGIAPPAIAGAVPPSVWAALAAAAVVAEPAARARSIS</sequence>
<dbReference type="InterPro" id="IPR001737">
    <property type="entry name" value="KsgA/Erm"/>
</dbReference>
<keyword evidence="3 5" id="KW-0949">S-adenosyl-L-methionine</keyword>
<keyword evidence="4 5" id="KW-0694">RNA-binding</keyword>
<dbReference type="PANTHER" id="PTHR11727:SF7">
    <property type="entry name" value="DIMETHYLADENOSINE TRANSFERASE-RELATED"/>
    <property type="match status" value="1"/>
</dbReference>